<name>A0ACB7U4Z7_DIOAL</name>
<evidence type="ECO:0000313" key="1">
    <source>
        <dbReference type="EMBL" id="KAH7655414.1"/>
    </source>
</evidence>
<gene>
    <name evidence="1" type="ORF">IHE45_18G008600</name>
</gene>
<accession>A0ACB7U4Z7</accession>
<sequence>MNRLSEARELLNELNRRKDIVPHAFIYNPVIDGLCKAGKVDEANMTLMEMERKGCSPDKFTYTILIIGHCMKGRMVEAIQLFDRMVTIGCSPDHVTFGSLTSCLLKAAMPDEANRVMLMREKKIGFGSINSETGPSCLKPALSVSVAS</sequence>
<keyword evidence="2" id="KW-1185">Reference proteome</keyword>
<proteinExistence type="predicted"/>
<reference evidence="2" key="1">
    <citation type="journal article" date="2022" name="Nat. Commun.">
        <title>Chromosome evolution and the genetic basis of agronomically important traits in greater yam.</title>
        <authorList>
            <person name="Bredeson J.V."/>
            <person name="Lyons J.B."/>
            <person name="Oniyinde I.O."/>
            <person name="Okereke N.R."/>
            <person name="Kolade O."/>
            <person name="Nnabue I."/>
            <person name="Nwadili C.O."/>
            <person name="Hribova E."/>
            <person name="Parker M."/>
            <person name="Nwogha J."/>
            <person name="Shu S."/>
            <person name="Carlson J."/>
            <person name="Kariba R."/>
            <person name="Muthemba S."/>
            <person name="Knop K."/>
            <person name="Barton G.J."/>
            <person name="Sherwood A.V."/>
            <person name="Lopez-Montes A."/>
            <person name="Asiedu R."/>
            <person name="Jamnadass R."/>
            <person name="Muchugi A."/>
            <person name="Goodstein D."/>
            <person name="Egesi C.N."/>
            <person name="Featherston J."/>
            <person name="Asfaw A."/>
            <person name="Simpson G.G."/>
            <person name="Dolezel J."/>
            <person name="Hendre P.S."/>
            <person name="Van Deynze A."/>
            <person name="Kumar P.L."/>
            <person name="Obidiegwu J.E."/>
            <person name="Bhattacharjee R."/>
            <person name="Rokhsar D.S."/>
        </authorList>
    </citation>
    <scope>NUCLEOTIDE SEQUENCE [LARGE SCALE GENOMIC DNA]</scope>
    <source>
        <strain evidence="2">cv. TDa95/00328</strain>
    </source>
</reference>
<dbReference type="Proteomes" id="UP000827976">
    <property type="component" value="Chromosome 18"/>
</dbReference>
<evidence type="ECO:0000313" key="2">
    <source>
        <dbReference type="Proteomes" id="UP000827976"/>
    </source>
</evidence>
<organism evidence="1 2">
    <name type="scientific">Dioscorea alata</name>
    <name type="common">Purple yam</name>
    <dbReference type="NCBI Taxonomy" id="55571"/>
    <lineage>
        <taxon>Eukaryota</taxon>
        <taxon>Viridiplantae</taxon>
        <taxon>Streptophyta</taxon>
        <taxon>Embryophyta</taxon>
        <taxon>Tracheophyta</taxon>
        <taxon>Spermatophyta</taxon>
        <taxon>Magnoliopsida</taxon>
        <taxon>Liliopsida</taxon>
        <taxon>Dioscoreales</taxon>
        <taxon>Dioscoreaceae</taxon>
        <taxon>Dioscorea</taxon>
    </lineage>
</organism>
<protein>
    <submittedName>
        <fullName evidence="1">Pentatricopeptide repeat-containing protein</fullName>
    </submittedName>
</protein>
<dbReference type="EMBL" id="CM037028">
    <property type="protein sequence ID" value="KAH7655414.1"/>
    <property type="molecule type" value="Genomic_DNA"/>
</dbReference>
<comment type="caution">
    <text evidence="1">The sequence shown here is derived from an EMBL/GenBank/DDBJ whole genome shotgun (WGS) entry which is preliminary data.</text>
</comment>